<name>A0A4P6WL07_9ENTR</name>
<keyword evidence="1" id="KW-1133">Transmembrane helix</keyword>
<accession>A0A4P6WL07</accession>
<organism evidence="2 3">
    <name type="scientific">Citrobacter arsenatis</name>
    <dbReference type="NCBI Taxonomy" id="2546350"/>
    <lineage>
        <taxon>Bacteria</taxon>
        <taxon>Pseudomonadati</taxon>
        <taxon>Pseudomonadota</taxon>
        <taxon>Gammaproteobacteria</taxon>
        <taxon>Enterobacterales</taxon>
        <taxon>Enterobacteriaceae</taxon>
        <taxon>Citrobacter</taxon>
    </lineage>
</organism>
<dbReference type="Proteomes" id="UP000293850">
    <property type="component" value="Chromosome"/>
</dbReference>
<evidence type="ECO:0000313" key="2">
    <source>
        <dbReference type="EMBL" id="QBM22636.1"/>
    </source>
</evidence>
<feature type="transmembrane region" description="Helical" evidence="1">
    <location>
        <begin position="20"/>
        <end position="41"/>
    </location>
</feature>
<keyword evidence="3" id="KW-1185">Reference proteome</keyword>
<dbReference type="AlphaFoldDB" id="A0A4P6WL07"/>
<dbReference type="KEGG" id="cars:E1B03_09380"/>
<proteinExistence type="predicted"/>
<keyword evidence="1" id="KW-0812">Transmembrane</keyword>
<keyword evidence="1" id="KW-0472">Membrane</keyword>
<sequence length="65" mass="7469">MRLNLKDIVLQSKLEMAKTLYANGVSLYYISLATGLSWRILMTELTFVASHEIIRQNSDARKPRV</sequence>
<protein>
    <submittedName>
        <fullName evidence="2">Glycine cleavage system protein T</fullName>
    </submittedName>
</protein>
<evidence type="ECO:0000313" key="3">
    <source>
        <dbReference type="Proteomes" id="UP000293850"/>
    </source>
</evidence>
<reference evidence="2 3" key="1">
    <citation type="submission" date="2019-03" db="EMBL/GenBank/DDBJ databases">
        <title>Complete genome sequence of an arsenate-respiring bacteria, Citrobacter sp. LY-1.</title>
        <authorList>
            <person name="Wang H."/>
            <person name="Liu Y."/>
            <person name="Li Q."/>
            <person name="Huang J."/>
        </authorList>
    </citation>
    <scope>NUCLEOTIDE SEQUENCE [LARGE SCALE GENOMIC DNA]</scope>
    <source>
        <strain evidence="2 3">LY-1</strain>
    </source>
</reference>
<gene>
    <name evidence="2" type="ORF">E1B03_09380</name>
</gene>
<dbReference type="EMBL" id="CP037864">
    <property type="protein sequence ID" value="QBM22636.1"/>
    <property type="molecule type" value="Genomic_DNA"/>
</dbReference>
<evidence type="ECO:0000256" key="1">
    <source>
        <dbReference type="SAM" id="Phobius"/>
    </source>
</evidence>